<feature type="compositionally biased region" description="Basic and acidic residues" evidence="1">
    <location>
        <begin position="24"/>
        <end position="34"/>
    </location>
</feature>
<protein>
    <submittedName>
        <fullName evidence="2">Uncharacterized protein</fullName>
    </submittedName>
</protein>
<dbReference type="EMBL" id="LT629762">
    <property type="protein sequence ID" value="SDT21784.1"/>
    <property type="molecule type" value="Genomic_DNA"/>
</dbReference>
<evidence type="ECO:0000313" key="3">
    <source>
        <dbReference type="Proteomes" id="UP000198481"/>
    </source>
</evidence>
<dbReference type="STRING" id="1148509.SAMN05216222_3489"/>
<dbReference type="Proteomes" id="UP000198481">
    <property type="component" value="Chromosome I"/>
</dbReference>
<reference evidence="2 3" key="1">
    <citation type="submission" date="2016-10" db="EMBL/GenBank/DDBJ databases">
        <authorList>
            <person name="de Groot N.N."/>
        </authorList>
    </citation>
    <scope>NUCLEOTIDE SEQUENCE [LARGE SCALE GENOMIC DNA]</scope>
    <source>
        <strain evidence="2 3">LMG 26867</strain>
    </source>
</reference>
<feature type="region of interest" description="Disordered" evidence="1">
    <location>
        <begin position="24"/>
        <end position="51"/>
    </location>
</feature>
<gene>
    <name evidence="2" type="ORF">SAMN05216222_3489</name>
</gene>
<name>A0A1H1YK75_9PSED</name>
<proteinExistence type="predicted"/>
<dbReference type="AlphaFoldDB" id="A0A1H1YK75"/>
<accession>A0A1H1YK75</accession>
<sequence length="51" mass="5912">MCRYDCGRLLIFWLSMCRVDEDGPQRGIEKMSDHRTKKPPPSSVQLTKLTS</sequence>
<organism evidence="2 3">
    <name type="scientific">Pseudomonas prosekii</name>
    <dbReference type="NCBI Taxonomy" id="1148509"/>
    <lineage>
        <taxon>Bacteria</taxon>
        <taxon>Pseudomonadati</taxon>
        <taxon>Pseudomonadota</taxon>
        <taxon>Gammaproteobacteria</taxon>
        <taxon>Pseudomonadales</taxon>
        <taxon>Pseudomonadaceae</taxon>
        <taxon>Pseudomonas</taxon>
    </lineage>
</organism>
<evidence type="ECO:0000256" key="1">
    <source>
        <dbReference type="SAM" id="MobiDB-lite"/>
    </source>
</evidence>
<evidence type="ECO:0000313" key="2">
    <source>
        <dbReference type="EMBL" id="SDT21784.1"/>
    </source>
</evidence>